<gene>
    <name evidence="2" type="ORF">RJ53_06415</name>
</gene>
<evidence type="ECO:0000313" key="3">
    <source>
        <dbReference type="Proteomes" id="UP000730161"/>
    </source>
</evidence>
<dbReference type="Pfam" id="PF04018">
    <property type="entry name" value="VCA0040-like"/>
    <property type="match status" value="1"/>
</dbReference>
<name>A0A8J7WAK1_9EURY</name>
<proteinExistence type="predicted"/>
<sequence>MGGSDIIPGVSGGTMAFITGIYGRLVNAIASVRPRSLLHILRGDVSSFKKDVLAIDPLFLITLLAGIGTAALLMSRMILHILEGYPAEAFGLFLGLIVASSVLIAVQVKSRNTLAILFVGGGFLIGYLIGDLPTGSFDHSLLMIFITGMVALCAMILPGISGAYLTLILGQYEYLLQAIRDVSLPEILTFIAGGVVGILLFSRILRYLLDRYTAAVLAFLTGLMLGSTRVLIERIEEAGGFSPGAVAACVAGVLLIGGIEYLRKEKREHRLKKRD</sequence>
<feature type="transmembrane region" description="Helical" evidence="1">
    <location>
        <begin position="52"/>
        <end position="73"/>
    </location>
</feature>
<dbReference type="EMBL" id="JWHL01000009">
    <property type="protein sequence ID" value="MBR1369142.1"/>
    <property type="molecule type" value="Genomic_DNA"/>
</dbReference>
<keyword evidence="1" id="KW-0472">Membrane</keyword>
<dbReference type="PANTHER" id="PTHR37308:SF1">
    <property type="entry name" value="POLYPRENYL-PHOSPHATE TRANSPORTER"/>
    <property type="match status" value="1"/>
</dbReference>
<feature type="transmembrane region" description="Helical" evidence="1">
    <location>
        <begin position="244"/>
        <end position="262"/>
    </location>
</feature>
<keyword evidence="1" id="KW-0812">Transmembrane</keyword>
<dbReference type="AlphaFoldDB" id="A0A8J7WAK1"/>
<accession>A0A8J7WAK1</accession>
<comment type="caution">
    <text evidence="2">The sequence shown here is derived from an EMBL/GenBank/DDBJ whole genome shotgun (WGS) entry which is preliminary data.</text>
</comment>
<organism evidence="2 3">
    <name type="scientific">Methanocalculus chunghsingensis</name>
    <dbReference type="NCBI Taxonomy" id="156457"/>
    <lineage>
        <taxon>Archaea</taxon>
        <taxon>Methanobacteriati</taxon>
        <taxon>Methanobacteriota</taxon>
        <taxon>Stenosarchaea group</taxon>
        <taxon>Methanomicrobia</taxon>
        <taxon>Methanomicrobiales</taxon>
        <taxon>Methanocalculaceae</taxon>
        <taxon>Methanocalculus</taxon>
    </lineage>
</organism>
<feature type="transmembrane region" description="Helical" evidence="1">
    <location>
        <begin position="85"/>
        <end position="106"/>
    </location>
</feature>
<evidence type="ECO:0008006" key="4">
    <source>
        <dbReference type="Google" id="ProtNLM"/>
    </source>
</evidence>
<evidence type="ECO:0000256" key="1">
    <source>
        <dbReference type="SAM" id="Phobius"/>
    </source>
</evidence>
<dbReference type="Proteomes" id="UP000730161">
    <property type="component" value="Unassembled WGS sequence"/>
</dbReference>
<keyword evidence="1" id="KW-1133">Transmembrane helix</keyword>
<keyword evidence="3" id="KW-1185">Reference proteome</keyword>
<reference evidence="2" key="1">
    <citation type="submission" date="2014-12" db="EMBL/GenBank/DDBJ databases">
        <authorList>
            <person name="Huang H.-H."/>
            <person name="Chen S.-C."/>
            <person name="Lai M.-C."/>
        </authorList>
    </citation>
    <scope>NUCLEOTIDE SEQUENCE</scope>
    <source>
        <strain evidence="2">K1F9705b</strain>
    </source>
</reference>
<dbReference type="OrthoDB" id="313161at2157"/>
<feature type="transmembrane region" description="Helical" evidence="1">
    <location>
        <begin position="141"/>
        <end position="167"/>
    </location>
</feature>
<feature type="transmembrane region" description="Helical" evidence="1">
    <location>
        <begin position="187"/>
        <end position="205"/>
    </location>
</feature>
<protein>
    <recommendedName>
        <fullName evidence="4">DUF368 domain-containing protein</fullName>
    </recommendedName>
</protein>
<dbReference type="InterPro" id="IPR007163">
    <property type="entry name" value="VCA0040-like"/>
</dbReference>
<dbReference type="PANTHER" id="PTHR37308">
    <property type="entry name" value="INTEGRAL MEMBRANE PROTEIN"/>
    <property type="match status" value="1"/>
</dbReference>
<feature type="transmembrane region" description="Helical" evidence="1">
    <location>
        <begin position="112"/>
        <end position="129"/>
    </location>
</feature>
<evidence type="ECO:0000313" key="2">
    <source>
        <dbReference type="EMBL" id="MBR1369142.1"/>
    </source>
</evidence>